<evidence type="ECO:0000313" key="6">
    <source>
        <dbReference type="EMBL" id="MDP9890275.1"/>
    </source>
</evidence>
<keyword evidence="4 6" id="KW-0326">Glycosidase</keyword>
<dbReference type="RefSeq" id="WP_307311351.1">
    <property type="nucleotide sequence ID" value="NZ_JAUSRE010000025.1"/>
</dbReference>
<dbReference type="Pfam" id="PF01074">
    <property type="entry name" value="Glyco_hydro_38N"/>
    <property type="match status" value="1"/>
</dbReference>
<proteinExistence type="inferred from homology"/>
<keyword evidence="3 6" id="KW-0378">Hydrolase</keyword>
<keyword evidence="2" id="KW-0479">Metal-binding</keyword>
<dbReference type="Gene3D" id="3.20.110.10">
    <property type="entry name" value="Glycoside hydrolase 38, N terminal domain"/>
    <property type="match status" value="1"/>
</dbReference>
<keyword evidence="7" id="KW-1185">Reference proteome</keyword>
<comment type="similarity">
    <text evidence="1">Belongs to the glycosyl hydrolase 38 family.</text>
</comment>
<dbReference type="InterPro" id="IPR028995">
    <property type="entry name" value="Glyco_hydro_57/38_cen_sf"/>
</dbReference>
<dbReference type="GO" id="GO:0004559">
    <property type="term" value="F:alpha-mannosidase activity"/>
    <property type="evidence" value="ECO:0007669"/>
    <property type="project" value="UniProtKB-EC"/>
</dbReference>
<dbReference type="EMBL" id="JAUSRE010000025">
    <property type="protein sequence ID" value="MDP9890275.1"/>
    <property type="molecule type" value="Genomic_DNA"/>
</dbReference>
<organism evidence="6 7">
    <name type="scientific">Pseudarthrobacter enclensis</name>
    <dbReference type="NCBI Taxonomy" id="993070"/>
    <lineage>
        <taxon>Bacteria</taxon>
        <taxon>Bacillati</taxon>
        <taxon>Actinomycetota</taxon>
        <taxon>Actinomycetes</taxon>
        <taxon>Micrococcales</taxon>
        <taxon>Micrococcaceae</taxon>
        <taxon>Pseudarthrobacter</taxon>
    </lineage>
</organism>
<dbReference type="EC" id="3.2.1.24" evidence="6"/>
<dbReference type="Proteomes" id="UP001226577">
    <property type="component" value="Unassembled WGS sequence"/>
</dbReference>
<name>A0ABT9RZT8_9MICC</name>
<dbReference type="SMART" id="SM00872">
    <property type="entry name" value="Alpha-mann_mid"/>
    <property type="match status" value="1"/>
</dbReference>
<feature type="domain" description="Glycoside hydrolase family 38 central" evidence="5">
    <location>
        <begin position="281"/>
        <end position="350"/>
    </location>
</feature>
<evidence type="ECO:0000259" key="5">
    <source>
        <dbReference type="SMART" id="SM00872"/>
    </source>
</evidence>
<dbReference type="SUPFAM" id="SSF74650">
    <property type="entry name" value="Galactose mutarotase-like"/>
    <property type="match status" value="1"/>
</dbReference>
<evidence type="ECO:0000313" key="7">
    <source>
        <dbReference type="Proteomes" id="UP001226577"/>
    </source>
</evidence>
<dbReference type="InterPro" id="IPR011330">
    <property type="entry name" value="Glyco_hydro/deAcase_b/a-brl"/>
</dbReference>
<comment type="caution">
    <text evidence="6">The sequence shown here is derived from an EMBL/GenBank/DDBJ whole genome shotgun (WGS) entry which is preliminary data.</text>
</comment>
<dbReference type="SUPFAM" id="SSF88688">
    <property type="entry name" value="Families 57/38 glycoside transferase middle domain"/>
    <property type="match status" value="1"/>
</dbReference>
<dbReference type="Gene3D" id="2.70.98.30">
    <property type="entry name" value="Golgi alpha-mannosidase II, domain 4"/>
    <property type="match status" value="1"/>
</dbReference>
<dbReference type="InterPro" id="IPR000602">
    <property type="entry name" value="Glyco_hydro_38_N"/>
</dbReference>
<evidence type="ECO:0000256" key="4">
    <source>
        <dbReference type="ARBA" id="ARBA00023295"/>
    </source>
</evidence>
<dbReference type="PANTHER" id="PTHR46017">
    <property type="entry name" value="ALPHA-MANNOSIDASE 2C1"/>
    <property type="match status" value="1"/>
</dbReference>
<dbReference type="InterPro" id="IPR027291">
    <property type="entry name" value="Glyco_hydro_38_N_sf"/>
</dbReference>
<evidence type="ECO:0000256" key="1">
    <source>
        <dbReference type="ARBA" id="ARBA00009792"/>
    </source>
</evidence>
<reference evidence="6 7" key="1">
    <citation type="submission" date="2023-07" db="EMBL/GenBank/DDBJ databases">
        <title>Sorghum-associated microbial communities from plants grown in Nebraska, USA.</title>
        <authorList>
            <person name="Schachtman D."/>
        </authorList>
    </citation>
    <scope>NUCLEOTIDE SEQUENCE [LARGE SCALE GENOMIC DNA]</scope>
    <source>
        <strain evidence="6 7">CC222</strain>
    </source>
</reference>
<dbReference type="PANTHER" id="PTHR46017:SF2">
    <property type="entry name" value="MANNOSYLGLYCERATE HYDROLASE"/>
    <property type="match status" value="1"/>
</dbReference>
<accession>A0ABT9RZT8</accession>
<evidence type="ECO:0000256" key="2">
    <source>
        <dbReference type="ARBA" id="ARBA00022723"/>
    </source>
</evidence>
<dbReference type="InterPro" id="IPR015341">
    <property type="entry name" value="Glyco_hydro_38_cen"/>
</dbReference>
<dbReference type="InterPro" id="IPR011013">
    <property type="entry name" value="Gal_mutarotase_sf_dom"/>
</dbReference>
<protein>
    <submittedName>
        <fullName evidence="6">Alpha-mannosidase</fullName>
        <ecNumber evidence="6">3.2.1.24</ecNumber>
    </submittedName>
</protein>
<dbReference type="SUPFAM" id="SSF88713">
    <property type="entry name" value="Glycoside hydrolase/deacetylase"/>
    <property type="match status" value="1"/>
</dbReference>
<gene>
    <name evidence="6" type="ORF">J2X98_003889</name>
</gene>
<dbReference type="Gene3D" id="1.20.1270.50">
    <property type="entry name" value="Glycoside hydrolase family 38, central domain"/>
    <property type="match status" value="1"/>
</dbReference>
<sequence>MTPAEETGIVLVPHTHWDREWYEPFQVFRFKLVQMFDTVLKMAEEDARFRFTLDGQTAAIEDYLEIRPENEDRVRAIVASGQLALGPWQILLDEFLCSGETIIRNLQMGMAGAQRLGGYMNVGYLPDMFGHVAQMPQILSRGGIAHACLWRGVPAKVSGHSFRWEAPDGSSVRVEYLFDGYGSALDLLAIPEHIPHALSEYRQQTADRYRGDPILGMVGTDHMPPDQALMHHVDTYDSPAFPIRVGTLEEYVAAFDPKDERLEAVRGELRSHARGNILPGVFSIRRNLKIAMATAERMALDAERLAAAHLGVDFEPFISMSWRRIIESTAHDSVVGSGTDETVDQVEARLHEAAQIARAARDEVALSVAGSIPSDAFVALNTLPADRNVVVELDVPAPAEGLPVAAMTGNGTMLPVQETGHAPTMLGDETMDASVMVERMMNRIHGRELFGQLIEQYRVAPYSLEFDVAEVPSTPVFDVVTFKAELAAAVEAHPGDWKVRIVAEPRRRVLVDVPVAAMGITPFKVFQAERPEPEHITCDDGTLSNGLISAAIGEDGEITLTGVDGTVLHGIGRLVDGGDCGDSYNYGPPALDSIVTEPSRVTVEVVERGPVRAVVKVTRHYSMPRSLDRGMGSRDNETVDVPVHTFVELRRGEPFIRLRVQFTNEAADHRLRMHIPLPNAVESSVSEGQFCITTRSLTAEGGGGEFPLPTFPAYTFVSAGPATVLLHDATEYEVVDGKELALTLLRAVGSISVNVHPLRDEPAASEIPIPGAEEAGTQVDVEFAVMASAQGYRNADAVRFADHFNAPGLAVRGRGTPGALVPEPAEGLRLRGEGIRLSSMRQVGDDVEIRVVLLAGQTTGGVVTGPFSGVSTVDLTGRTLESEQVDGEYKFELDPWEIRTLRLTPRK</sequence>
<evidence type="ECO:0000256" key="3">
    <source>
        <dbReference type="ARBA" id="ARBA00022801"/>
    </source>
</evidence>
<dbReference type="InterPro" id="IPR037094">
    <property type="entry name" value="Glyco_hydro_38_cen_sf"/>
</dbReference>